<reference evidence="8 9" key="1">
    <citation type="submission" date="2024-03" db="EMBL/GenBank/DDBJ databases">
        <title>Sequence of Lycoming College Course Isolates.</title>
        <authorList>
            <person name="Plotts O."/>
            <person name="Newman J."/>
        </authorList>
    </citation>
    <scope>NUCLEOTIDE SEQUENCE [LARGE SCALE GENOMIC DNA]</scope>
    <source>
        <strain evidence="8 9">CJB-3</strain>
    </source>
</reference>
<keyword evidence="2" id="KW-0813">Transport</keyword>
<feature type="transmembrane region" description="Helical" evidence="6">
    <location>
        <begin position="392"/>
        <end position="415"/>
    </location>
</feature>
<feature type="transmembrane region" description="Helical" evidence="6">
    <location>
        <begin position="330"/>
        <end position="351"/>
    </location>
</feature>
<dbReference type="EMBL" id="JBBEUB010000002">
    <property type="protein sequence ID" value="MEJ2902326.1"/>
    <property type="molecule type" value="Genomic_DNA"/>
</dbReference>
<feature type="transmembrane region" description="Helical" evidence="6">
    <location>
        <begin position="46"/>
        <end position="62"/>
    </location>
</feature>
<gene>
    <name evidence="8" type="ORF">WAE58_07810</name>
</gene>
<dbReference type="PANTHER" id="PTHR42718">
    <property type="entry name" value="MAJOR FACILITATOR SUPERFAMILY MULTIDRUG TRANSPORTER MFSC"/>
    <property type="match status" value="1"/>
</dbReference>
<dbReference type="Gene3D" id="1.20.1720.10">
    <property type="entry name" value="Multidrug resistance protein D"/>
    <property type="match status" value="1"/>
</dbReference>
<feature type="domain" description="Major facilitator superfamily (MFS) profile" evidence="7">
    <location>
        <begin position="8"/>
        <end position="452"/>
    </location>
</feature>
<evidence type="ECO:0000256" key="3">
    <source>
        <dbReference type="ARBA" id="ARBA00022692"/>
    </source>
</evidence>
<dbReference type="Pfam" id="PF07690">
    <property type="entry name" value="MFS_1"/>
    <property type="match status" value="1"/>
</dbReference>
<feature type="transmembrane region" description="Helical" evidence="6">
    <location>
        <begin position="300"/>
        <end position="318"/>
    </location>
</feature>
<evidence type="ECO:0000256" key="5">
    <source>
        <dbReference type="ARBA" id="ARBA00023136"/>
    </source>
</evidence>
<dbReference type="RefSeq" id="WP_337716033.1">
    <property type="nucleotide sequence ID" value="NZ_JBBEUB010000002.1"/>
</dbReference>
<feature type="transmembrane region" description="Helical" evidence="6">
    <location>
        <begin position="133"/>
        <end position="155"/>
    </location>
</feature>
<evidence type="ECO:0000256" key="2">
    <source>
        <dbReference type="ARBA" id="ARBA00022448"/>
    </source>
</evidence>
<feature type="transmembrane region" description="Helical" evidence="6">
    <location>
        <begin position="421"/>
        <end position="445"/>
    </location>
</feature>
<keyword evidence="5 6" id="KW-0472">Membrane</keyword>
<feature type="transmembrane region" description="Helical" evidence="6">
    <location>
        <begin position="161"/>
        <end position="183"/>
    </location>
</feature>
<proteinExistence type="predicted"/>
<dbReference type="Proteomes" id="UP001378956">
    <property type="component" value="Unassembled WGS sequence"/>
</dbReference>
<comment type="subcellular location">
    <subcellularLocation>
        <location evidence="1">Membrane</location>
        <topology evidence="1">Multi-pass membrane protein</topology>
    </subcellularLocation>
</comment>
<dbReference type="PROSITE" id="PS50850">
    <property type="entry name" value="MFS"/>
    <property type="match status" value="1"/>
</dbReference>
<comment type="caution">
    <text evidence="8">The sequence shown here is derived from an EMBL/GenBank/DDBJ whole genome shotgun (WGS) entry which is preliminary data.</text>
</comment>
<dbReference type="PANTHER" id="PTHR42718:SF9">
    <property type="entry name" value="MAJOR FACILITATOR SUPERFAMILY MULTIDRUG TRANSPORTER MFSC"/>
    <property type="match status" value="1"/>
</dbReference>
<feature type="transmembrane region" description="Helical" evidence="6">
    <location>
        <begin position="7"/>
        <end position="26"/>
    </location>
</feature>
<accession>A0ABU8NKW3</accession>
<protein>
    <submittedName>
        <fullName evidence="8">MFS transporter</fullName>
    </submittedName>
</protein>
<keyword evidence="9" id="KW-1185">Reference proteome</keyword>
<keyword evidence="3 6" id="KW-0812">Transmembrane</keyword>
<dbReference type="CDD" id="cd17321">
    <property type="entry name" value="MFS_MMR_MDR_like"/>
    <property type="match status" value="1"/>
</dbReference>
<feature type="transmembrane region" description="Helical" evidence="6">
    <location>
        <begin position="99"/>
        <end position="121"/>
    </location>
</feature>
<organism evidence="8 9">
    <name type="scientific">Pedobacter panaciterrae</name>
    <dbReference type="NCBI Taxonomy" id="363849"/>
    <lineage>
        <taxon>Bacteria</taxon>
        <taxon>Pseudomonadati</taxon>
        <taxon>Bacteroidota</taxon>
        <taxon>Sphingobacteriia</taxon>
        <taxon>Sphingobacteriales</taxon>
        <taxon>Sphingobacteriaceae</taxon>
        <taxon>Pedobacter</taxon>
    </lineage>
</organism>
<evidence type="ECO:0000256" key="4">
    <source>
        <dbReference type="ARBA" id="ARBA00022989"/>
    </source>
</evidence>
<name>A0ABU8NKW3_9SPHI</name>
<dbReference type="Gene3D" id="1.20.1250.20">
    <property type="entry name" value="MFS general substrate transporter like domains"/>
    <property type="match status" value="1"/>
</dbReference>
<feature type="transmembrane region" description="Helical" evidence="6">
    <location>
        <begin position="357"/>
        <end position="380"/>
    </location>
</feature>
<dbReference type="InterPro" id="IPR020846">
    <property type="entry name" value="MFS_dom"/>
</dbReference>
<keyword evidence="4 6" id="KW-1133">Transmembrane helix</keyword>
<evidence type="ECO:0000259" key="7">
    <source>
        <dbReference type="PROSITE" id="PS50850"/>
    </source>
</evidence>
<evidence type="ECO:0000256" key="6">
    <source>
        <dbReference type="SAM" id="Phobius"/>
    </source>
</evidence>
<feature type="transmembrane region" description="Helical" evidence="6">
    <location>
        <begin position="74"/>
        <end position="93"/>
    </location>
</feature>
<feature type="transmembrane region" description="Helical" evidence="6">
    <location>
        <begin position="263"/>
        <end position="288"/>
    </location>
</feature>
<feature type="transmembrane region" description="Helical" evidence="6">
    <location>
        <begin position="195"/>
        <end position="214"/>
    </location>
</feature>
<dbReference type="InterPro" id="IPR036259">
    <property type="entry name" value="MFS_trans_sf"/>
</dbReference>
<evidence type="ECO:0000313" key="9">
    <source>
        <dbReference type="Proteomes" id="UP001378956"/>
    </source>
</evidence>
<evidence type="ECO:0000256" key="1">
    <source>
        <dbReference type="ARBA" id="ARBA00004141"/>
    </source>
</evidence>
<sequence>MFSKKNIILMIASMAIFVEALDIAIINLTIPSIQAQFRVGNDQVQWLQTLYVLLYGGFLIIGGKLSDVVGKKKVFMIGSVLFLITSLGAGLSTSFEMLAVFRAIQGLAAALIMPSSLSIVIHNFTEEKERSKAIGIFSSFAAIGSGSGLSFGGIISTLWGWHWVFLINVPILFLVVIIAYFYLEADVAEKNKRAPDVISGLLLAATLLMISYAVHTIGEFQSHSALLLFLAVAILICVKVLYNRLTRLSEPLIDLSIFNSSSVVTANLVFILLGAFFTGFLFMVSLILQKDMNLSAAKSGLLLVPFSLLSAVVAKLGIPVLTKRLTVSQLGIAGMLCMLIGGLFLTSSVLFNHSLVLVLLSATFVTGLGMTLSYTALSVLSVQGIPKAHYGLGSSIGTTSYFLGAGIGLSILTLFMKSKDIAVSVNIVSLVVLSIYALIGLTLMIRHKTSASLAIL</sequence>
<evidence type="ECO:0000313" key="8">
    <source>
        <dbReference type="EMBL" id="MEJ2902326.1"/>
    </source>
</evidence>
<dbReference type="SUPFAM" id="SSF103473">
    <property type="entry name" value="MFS general substrate transporter"/>
    <property type="match status" value="1"/>
</dbReference>
<feature type="transmembrane region" description="Helical" evidence="6">
    <location>
        <begin position="220"/>
        <end position="242"/>
    </location>
</feature>
<dbReference type="InterPro" id="IPR011701">
    <property type="entry name" value="MFS"/>
</dbReference>